<gene>
    <name evidence="2" type="ORF">C8N32_109102</name>
</gene>
<reference evidence="2 3" key="1">
    <citation type="submission" date="2018-04" db="EMBL/GenBank/DDBJ databases">
        <title>Genomic Encyclopedia of Archaeal and Bacterial Type Strains, Phase II (KMG-II): from individual species to whole genera.</title>
        <authorList>
            <person name="Goeker M."/>
        </authorList>
    </citation>
    <scope>NUCLEOTIDE SEQUENCE [LARGE SCALE GENOMIC DNA]</scope>
    <source>
        <strain evidence="2 3">DSM 18064</strain>
    </source>
</reference>
<dbReference type="Pfam" id="PF10135">
    <property type="entry name" value="Rod-binding"/>
    <property type="match status" value="1"/>
</dbReference>
<protein>
    <submittedName>
        <fullName evidence="2">Rod binding protein</fullName>
    </submittedName>
</protein>
<dbReference type="InterPro" id="IPR019301">
    <property type="entry name" value="Flagellar_prot_FlgJ_N"/>
</dbReference>
<name>A0A2T5BRR6_9RHOB</name>
<dbReference type="EMBL" id="QAAA01000009">
    <property type="protein sequence ID" value="PTN01978.1"/>
    <property type="molecule type" value="Genomic_DNA"/>
</dbReference>
<dbReference type="Proteomes" id="UP000243859">
    <property type="component" value="Unassembled WGS sequence"/>
</dbReference>
<comment type="caution">
    <text evidence="2">The sequence shown here is derived from an EMBL/GenBank/DDBJ whole genome shotgun (WGS) entry which is preliminary data.</text>
</comment>
<organism evidence="2 3">
    <name type="scientific">Rhodovulum imhoffii</name>
    <dbReference type="NCBI Taxonomy" id="365340"/>
    <lineage>
        <taxon>Bacteria</taxon>
        <taxon>Pseudomonadati</taxon>
        <taxon>Pseudomonadota</taxon>
        <taxon>Alphaproteobacteria</taxon>
        <taxon>Rhodobacterales</taxon>
        <taxon>Paracoccaceae</taxon>
        <taxon>Rhodovulum</taxon>
    </lineage>
</organism>
<evidence type="ECO:0000313" key="2">
    <source>
        <dbReference type="EMBL" id="PTN01978.1"/>
    </source>
</evidence>
<dbReference type="AlphaFoldDB" id="A0A2T5BRR6"/>
<dbReference type="RefSeq" id="WP_244905911.1">
    <property type="nucleotide sequence ID" value="NZ_QAAA01000009.1"/>
</dbReference>
<keyword evidence="3" id="KW-1185">Reference proteome</keyword>
<proteinExistence type="predicted"/>
<sequence>MIQPPALSPQAPHTPALRQAAQKLEAGFIGEMLKHAGLGTRDAFGGGTGEAQFVSFLRAEQAKAIALAGGIGLAETLFEALKERADAR</sequence>
<evidence type="ECO:0000259" key="1">
    <source>
        <dbReference type="Pfam" id="PF10135"/>
    </source>
</evidence>
<feature type="domain" description="Flagellar protein FlgJ N-terminal" evidence="1">
    <location>
        <begin position="38"/>
        <end position="78"/>
    </location>
</feature>
<evidence type="ECO:0000313" key="3">
    <source>
        <dbReference type="Proteomes" id="UP000243859"/>
    </source>
</evidence>
<accession>A0A2T5BRR6</accession>